<dbReference type="EMBL" id="CP114014">
    <property type="protein sequence ID" value="XAY08348.1"/>
    <property type="molecule type" value="Genomic_DNA"/>
</dbReference>
<dbReference type="EC" id="2.7.8.-" evidence="2"/>
<dbReference type="GO" id="GO:0016020">
    <property type="term" value="C:membrane"/>
    <property type="evidence" value="ECO:0007669"/>
    <property type="project" value="TreeGrafter"/>
</dbReference>
<dbReference type="GO" id="GO:0032049">
    <property type="term" value="P:cardiolipin biosynthetic process"/>
    <property type="evidence" value="ECO:0007669"/>
    <property type="project" value="UniProtKB-ARBA"/>
</dbReference>
<dbReference type="SMART" id="SM00155">
    <property type="entry name" value="PLDc"/>
    <property type="match status" value="2"/>
</dbReference>
<feature type="domain" description="PLD phosphodiesterase" evidence="1">
    <location>
        <begin position="183"/>
        <end position="210"/>
    </location>
</feature>
<dbReference type="InterPro" id="IPR001736">
    <property type="entry name" value="PLipase_D/transphosphatidylase"/>
</dbReference>
<dbReference type="RefSeq" id="WP_354699531.1">
    <property type="nucleotide sequence ID" value="NZ_CP114014.1"/>
</dbReference>
<dbReference type="InterPro" id="IPR025202">
    <property type="entry name" value="PLD-like_dom"/>
</dbReference>
<dbReference type="KEGG" id="parq:DSM112329_05248"/>
<dbReference type="AlphaFoldDB" id="A0AAU7B313"/>
<feature type="domain" description="PLD phosphodiesterase" evidence="1">
    <location>
        <begin position="367"/>
        <end position="394"/>
    </location>
</feature>
<dbReference type="CDD" id="cd09110">
    <property type="entry name" value="PLDc_CLS_1"/>
    <property type="match status" value="1"/>
</dbReference>
<accession>A0AAU7B313</accession>
<gene>
    <name evidence="2" type="primary">ywiE</name>
    <name evidence="2" type="ORF">DSM112329_05248</name>
</gene>
<name>A0AAU7B313_9ACTN</name>
<dbReference type="GO" id="GO:0008808">
    <property type="term" value="F:cardiolipin synthase activity"/>
    <property type="evidence" value="ECO:0007669"/>
    <property type="project" value="TreeGrafter"/>
</dbReference>
<dbReference type="CDD" id="cd09159">
    <property type="entry name" value="PLDc_ybhO_like_2"/>
    <property type="match status" value="1"/>
</dbReference>
<evidence type="ECO:0000259" key="1">
    <source>
        <dbReference type="PROSITE" id="PS50035"/>
    </source>
</evidence>
<dbReference type="PANTHER" id="PTHR21248:SF22">
    <property type="entry name" value="PHOSPHOLIPASE D"/>
    <property type="match status" value="1"/>
</dbReference>
<reference evidence="2" key="1">
    <citation type="submission" date="2022-12" db="EMBL/GenBank/DDBJ databases">
        <title>Paraconexibacter alkalitolerans sp. nov. and Baekduia alba sp. nov., isolated from soil and emended description of the genera Paraconexibacter (Chun et al., 2020) and Baekduia (An et al., 2020).</title>
        <authorList>
            <person name="Vieira S."/>
            <person name="Huber K.J."/>
            <person name="Geppert A."/>
            <person name="Wolf J."/>
            <person name="Neumann-Schaal M."/>
            <person name="Muesken M."/>
            <person name="Overmann J."/>
        </authorList>
    </citation>
    <scope>NUCLEOTIDE SEQUENCE</scope>
    <source>
        <strain evidence="2">AEG42_29</strain>
    </source>
</reference>
<dbReference type="SUPFAM" id="SSF56024">
    <property type="entry name" value="Phospholipase D/nuclease"/>
    <property type="match status" value="2"/>
</dbReference>
<dbReference type="PANTHER" id="PTHR21248">
    <property type="entry name" value="CARDIOLIPIN SYNTHASE"/>
    <property type="match status" value="1"/>
</dbReference>
<sequence>MNADDLARWTRRRTAPRRTVRLPAARYAYPVAVGASGAAWYAADSLRHRREQGSGYELGADAPPVGDRAFLRTTEALTGAPISVGNDIELLINGDAIFPAFLETIRGAKKTLNLLTYVYWRGDITHEIADALCEKAREGVEVNVLLDWVGTLKMDGSLVERLREAGATVAKFRPLKPYAVRRLDNRTHRKLLIADGEVGMTGGVGIADEWTGNAQDPDHWRDTHVRVRGPVVRGLQGAFIENWLEATGTVLVGDDHLPDLDDDNIDEDDESVAAMQVVRSRAGVGDTNIEALMFLAIASAREHLDLTAAYFAPRPAFTTALCEAAARGVRVRVLVPGAKGDKQIVRMAGRESYDDLLDCGVEVYEYCPTMLHAKSLVIDGAWSSVGSVNFDNRSFQLQDEATLCVQDPGFAAKLTEQYERDLEQSEPIAPGRWAQRGLRERAAERALTLIRREL</sequence>
<evidence type="ECO:0000313" key="2">
    <source>
        <dbReference type="EMBL" id="XAY08348.1"/>
    </source>
</evidence>
<dbReference type="Gene3D" id="3.30.870.10">
    <property type="entry name" value="Endonuclease Chain A"/>
    <property type="match status" value="2"/>
</dbReference>
<organism evidence="2">
    <name type="scientific">Paraconexibacter sp. AEG42_29</name>
    <dbReference type="NCBI Taxonomy" id="2997339"/>
    <lineage>
        <taxon>Bacteria</taxon>
        <taxon>Bacillati</taxon>
        <taxon>Actinomycetota</taxon>
        <taxon>Thermoleophilia</taxon>
        <taxon>Solirubrobacterales</taxon>
        <taxon>Paraconexibacteraceae</taxon>
        <taxon>Paraconexibacter</taxon>
    </lineage>
</organism>
<keyword evidence="2" id="KW-0808">Transferase</keyword>
<proteinExistence type="predicted"/>
<dbReference type="PROSITE" id="PS50035">
    <property type="entry name" value="PLD"/>
    <property type="match status" value="2"/>
</dbReference>
<dbReference type="Pfam" id="PF13091">
    <property type="entry name" value="PLDc_2"/>
    <property type="match status" value="2"/>
</dbReference>
<protein>
    <submittedName>
        <fullName evidence="2">Cardiolipin synthase YwiE</fullName>
        <ecNumber evidence="2">2.7.8.-</ecNumber>
    </submittedName>
</protein>